<dbReference type="PANTHER" id="PTHR33835">
    <property type="entry name" value="YALI0C07656P"/>
    <property type="match status" value="1"/>
</dbReference>
<sequence length="225" mass="25951">MIEKLDEYIWVKDSHFRALGCKGSIRMTIVKTSKGLLIYSPVLISFEEVEQINAIGEVFAIVAPNLFHHMYFVEFVLHFPNATCWVPEGLAEKVNHLPMHKNLDVQKPIFATNEVQQMEVNGHNLNETVFYHTASQTLITADFLYNYQAEQHWGEKIFFWLLGCYGKVAVPFYHALGILNKPLFSQSLSHIFKLPMRRVIMSHGRILNAENAEKLFEAAWAKILK</sequence>
<reference evidence="1" key="2">
    <citation type="journal article" date="2018" name="ISME J.">
        <title>A dynamic microbial community with high functional redundancy inhabits the cold, oxic subseafloor aquifer.</title>
        <authorList>
            <person name="Tully B.J."/>
            <person name="Wheat C.G."/>
            <person name="Glazer B.T."/>
            <person name="Huber J.A."/>
        </authorList>
    </citation>
    <scope>NUCLEOTIDE SEQUENCE</scope>
    <source>
        <strain evidence="1">NORP83</strain>
    </source>
</reference>
<dbReference type="InterPro" id="IPR036866">
    <property type="entry name" value="RibonucZ/Hydroxyglut_hydro"/>
</dbReference>
<accession>A0A2A4YV28</accession>
<dbReference type="PANTHER" id="PTHR33835:SF1">
    <property type="entry name" value="METALLO-BETA-LACTAMASE DOMAIN-CONTAINING PROTEIN"/>
    <property type="match status" value="1"/>
</dbReference>
<comment type="caution">
    <text evidence="1">The sequence shown here is derived from an EMBL/GenBank/DDBJ whole genome shotgun (WGS) entry which is preliminary data.</text>
</comment>
<evidence type="ECO:0000313" key="1">
    <source>
        <dbReference type="EMBL" id="PCI98490.1"/>
    </source>
</evidence>
<protein>
    <recommendedName>
        <fullName evidence="2">DUF4336 domain-containing protein</fullName>
    </recommendedName>
</protein>
<reference key="1">
    <citation type="submission" date="2017-08" db="EMBL/GenBank/DDBJ databases">
        <title>A dynamic microbial community with high functional redundancy inhabits the cold, oxic subseafloor aquifer.</title>
        <authorList>
            <person name="Tully B.J."/>
            <person name="Wheat C.G."/>
            <person name="Glazer B.T."/>
            <person name="Huber J.A."/>
        </authorList>
    </citation>
    <scope>NUCLEOTIDE SEQUENCE [LARGE SCALE GENOMIC DNA]</scope>
</reference>
<evidence type="ECO:0008006" key="2">
    <source>
        <dbReference type="Google" id="ProtNLM"/>
    </source>
</evidence>
<proteinExistence type="predicted"/>
<dbReference type="EMBL" id="NVUS01000021">
    <property type="protein sequence ID" value="PCI98490.1"/>
    <property type="molecule type" value="Genomic_DNA"/>
</dbReference>
<organism evidence="1">
    <name type="scientific">OCS116 cluster bacterium</name>
    <dbReference type="NCBI Taxonomy" id="2030921"/>
    <lineage>
        <taxon>Bacteria</taxon>
        <taxon>Pseudomonadati</taxon>
        <taxon>Pseudomonadota</taxon>
        <taxon>Alphaproteobacteria</taxon>
        <taxon>OCS116 cluster</taxon>
    </lineage>
</organism>
<dbReference type="InterPro" id="IPR025638">
    <property type="entry name" value="DUF4336"/>
</dbReference>
<name>A0A2A4YV28_9PROT</name>
<dbReference type="Pfam" id="PF14234">
    <property type="entry name" value="DUF4336"/>
    <property type="match status" value="1"/>
</dbReference>
<dbReference type="Gene3D" id="3.60.15.10">
    <property type="entry name" value="Ribonuclease Z/Hydroxyacylglutathione hydrolase-like"/>
    <property type="match status" value="1"/>
</dbReference>
<dbReference type="SUPFAM" id="SSF56281">
    <property type="entry name" value="Metallo-hydrolase/oxidoreductase"/>
    <property type="match status" value="1"/>
</dbReference>
<dbReference type="AlphaFoldDB" id="A0A2A4YV28"/>
<gene>
    <name evidence="1" type="ORF">COB13_13685</name>
</gene>